<organism evidence="2 3">
    <name type="scientific">Elysia crispata</name>
    <name type="common">lettuce slug</name>
    <dbReference type="NCBI Taxonomy" id="231223"/>
    <lineage>
        <taxon>Eukaryota</taxon>
        <taxon>Metazoa</taxon>
        <taxon>Spiralia</taxon>
        <taxon>Lophotrochozoa</taxon>
        <taxon>Mollusca</taxon>
        <taxon>Gastropoda</taxon>
        <taxon>Heterobranchia</taxon>
        <taxon>Euthyneura</taxon>
        <taxon>Panpulmonata</taxon>
        <taxon>Sacoglossa</taxon>
        <taxon>Placobranchoidea</taxon>
        <taxon>Plakobranchidae</taxon>
        <taxon>Elysia</taxon>
    </lineage>
</organism>
<feature type="chain" id="PRO_5041933220" evidence="1">
    <location>
        <begin position="21"/>
        <end position="116"/>
    </location>
</feature>
<dbReference type="EMBL" id="JAWDGP010000027">
    <property type="protein sequence ID" value="KAK3804319.1"/>
    <property type="molecule type" value="Genomic_DNA"/>
</dbReference>
<keyword evidence="3" id="KW-1185">Reference proteome</keyword>
<evidence type="ECO:0000313" key="2">
    <source>
        <dbReference type="EMBL" id="KAK3804319.1"/>
    </source>
</evidence>
<dbReference type="Proteomes" id="UP001283361">
    <property type="component" value="Unassembled WGS sequence"/>
</dbReference>
<name>A0AAE1BE85_9GAST</name>
<dbReference type="AlphaFoldDB" id="A0AAE1BE85"/>
<accession>A0AAE1BE85</accession>
<protein>
    <submittedName>
        <fullName evidence="2">Uncharacterized protein</fullName>
    </submittedName>
</protein>
<reference evidence="2" key="1">
    <citation type="journal article" date="2023" name="G3 (Bethesda)">
        <title>A reference genome for the long-term kleptoplast-retaining sea slug Elysia crispata morphotype clarki.</title>
        <authorList>
            <person name="Eastman K.E."/>
            <person name="Pendleton A.L."/>
            <person name="Shaikh M.A."/>
            <person name="Suttiyut T."/>
            <person name="Ogas R."/>
            <person name="Tomko P."/>
            <person name="Gavelis G."/>
            <person name="Widhalm J.R."/>
            <person name="Wisecaver J.H."/>
        </authorList>
    </citation>
    <scope>NUCLEOTIDE SEQUENCE</scope>
    <source>
        <strain evidence="2">ECLA1</strain>
    </source>
</reference>
<gene>
    <name evidence="2" type="ORF">RRG08_039240</name>
</gene>
<keyword evidence="1" id="KW-0732">Signal</keyword>
<feature type="signal peptide" evidence="1">
    <location>
        <begin position="1"/>
        <end position="20"/>
    </location>
</feature>
<sequence>MSLNLSILSLTHLLNRGVVSLCRIFPGTPRIKRREVAASPSSNMAWLIMPRWGGGLLSAAQRFSGDLGNEKSRIRVTLAAGMQQNSSEFKDVKLGGLWRQIIAEKKIRNNHGGKKN</sequence>
<comment type="caution">
    <text evidence="2">The sequence shown here is derived from an EMBL/GenBank/DDBJ whole genome shotgun (WGS) entry which is preliminary data.</text>
</comment>
<evidence type="ECO:0000256" key="1">
    <source>
        <dbReference type="SAM" id="SignalP"/>
    </source>
</evidence>
<proteinExistence type="predicted"/>
<evidence type="ECO:0000313" key="3">
    <source>
        <dbReference type="Proteomes" id="UP001283361"/>
    </source>
</evidence>